<proteinExistence type="predicted"/>
<sequence>MLLTFFILSFFQSPATALPALRSIETTPLPIHPLFLRDAAPVDSSCNCSSRTTFTILQNCLLTITACVYGALHPNIPDPKASKRKLAWNTAILTFYMLFFSEFVIVWAIAQRDGAHQITEHIKWTPVHGHYLQMGGFRRADNAHVLYSKELLKAVQDNKVNLDPLKITKKAIEDHSKEDIVSKGIAILQTLWFVLQCIVRLAEGLVLTELEVATLSFALCNAVVYAAWWHKPLNV</sequence>
<protein>
    <submittedName>
        <fullName evidence="1">Uncharacterized protein</fullName>
    </submittedName>
</protein>
<dbReference type="EMBL" id="ML208523">
    <property type="protein sequence ID" value="TFK63421.1"/>
    <property type="molecule type" value="Genomic_DNA"/>
</dbReference>
<reference evidence="1 2" key="1">
    <citation type="journal article" date="2019" name="Nat. Ecol. Evol.">
        <title>Megaphylogeny resolves global patterns of mushroom evolution.</title>
        <authorList>
            <person name="Varga T."/>
            <person name="Krizsan K."/>
            <person name="Foldi C."/>
            <person name="Dima B."/>
            <person name="Sanchez-Garcia M."/>
            <person name="Sanchez-Ramirez S."/>
            <person name="Szollosi G.J."/>
            <person name="Szarkandi J.G."/>
            <person name="Papp V."/>
            <person name="Albert L."/>
            <person name="Andreopoulos W."/>
            <person name="Angelini C."/>
            <person name="Antonin V."/>
            <person name="Barry K.W."/>
            <person name="Bougher N.L."/>
            <person name="Buchanan P."/>
            <person name="Buyck B."/>
            <person name="Bense V."/>
            <person name="Catcheside P."/>
            <person name="Chovatia M."/>
            <person name="Cooper J."/>
            <person name="Damon W."/>
            <person name="Desjardin D."/>
            <person name="Finy P."/>
            <person name="Geml J."/>
            <person name="Haridas S."/>
            <person name="Hughes K."/>
            <person name="Justo A."/>
            <person name="Karasinski D."/>
            <person name="Kautmanova I."/>
            <person name="Kiss B."/>
            <person name="Kocsube S."/>
            <person name="Kotiranta H."/>
            <person name="LaButti K.M."/>
            <person name="Lechner B.E."/>
            <person name="Liimatainen K."/>
            <person name="Lipzen A."/>
            <person name="Lukacs Z."/>
            <person name="Mihaltcheva S."/>
            <person name="Morgado L.N."/>
            <person name="Niskanen T."/>
            <person name="Noordeloos M.E."/>
            <person name="Ohm R.A."/>
            <person name="Ortiz-Santana B."/>
            <person name="Ovrebo C."/>
            <person name="Racz N."/>
            <person name="Riley R."/>
            <person name="Savchenko A."/>
            <person name="Shiryaev A."/>
            <person name="Soop K."/>
            <person name="Spirin V."/>
            <person name="Szebenyi C."/>
            <person name="Tomsovsky M."/>
            <person name="Tulloss R.E."/>
            <person name="Uehling J."/>
            <person name="Grigoriev I.V."/>
            <person name="Vagvolgyi C."/>
            <person name="Papp T."/>
            <person name="Martin F.M."/>
            <person name="Miettinen O."/>
            <person name="Hibbett D.S."/>
            <person name="Nagy L.G."/>
        </authorList>
    </citation>
    <scope>NUCLEOTIDE SEQUENCE [LARGE SCALE GENOMIC DNA]</scope>
    <source>
        <strain evidence="1 2">NL-1719</strain>
    </source>
</reference>
<name>A0ACD3ACY2_9AGAR</name>
<accession>A0ACD3ACY2</accession>
<evidence type="ECO:0000313" key="2">
    <source>
        <dbReference type="Proteomes" id="UP000308600"/>
    </source>
</evidence>
<dbReference type="Proteomes" id="UP000308600">
    <property type="component" value="Unassembled WGS sequence"/>
</dbReference>
<feature type="non-terminal residue" evidence="1">
    <location>
        <position position="235"/>
    </location>
</feature>
<gene>
    <name evidence="1" type="ORF">BDN72DRAFT_775903</name>
</gene>
<keyword evidence="2" id="KW-1185">Reference proteome</keyword>
<organism evidence="1 2">
    <name type="scientific">Pluteus cervinus</name>
    <dbReference type="NCBI Taxonomy" id="181527"/>
    <lineage>
        <taxon>Eukaryota</taxon>
        <taxon>Fungi</taxon>
        <taxon>Dikarya</taxon>
        <taxon>Basidiomycota</taxon>
        <taxon>Agaricomycotina</taxon>
        <taxon>Agaricomycetes</taxon>
        <taxon>Agaricomycetidae</taxon>
        <taxon>Agaricales</taxon>
        <taxon>Pluteineae</taxon>
        <taxon>Pluteaceae</taxon>
        <taxon>Pluteus</taxon>
    </lineage>
</organism>
<evidence type="ECO:0000313" key="1">
    <source>
        <dbReference type="EMBL" id="TFK63421.1"/>
    </source>
</evidence>